<sequence length="142" mass="16414">MSFDLMVFEPSAAPRTRAEFMRWYQEQAEWSEDHSYDDPAVTSPALQNWFAEMIQYFPPLNGPLAVGDDRVDDLTVTDHCIGRNVIYSAFRWDAANEAFDKMRELAIKHGVGFFHASDDEGEILFPGNGTLAKTHRPWWKIW</sequence>
<proteinExistence type="predicted"/>
<reference evidence="1 2" key="1">
    <citation type="submission" date="2019-12" db="EMBL/GenBank/DDBJ databases">
        <title>Novel species isolated from a subtropical stream in China.</title>
        <authorList>
            <person name="Lu H."/>
        </authorList>
    </citation>
    <scope>NUCLEOTIDE SEQUENCE [LARGE SCALE GENOMIC DNA]</scope>
    <source>
        <strain evidence="1 2">FT55W</strain>
    </source>
</reference>
<dbReference type="RefSeq" id="WP_161013647.1">
    <property type="nucleotide sequence ID" value="NZ_WWCK01000003.1"/>
</dbReference>
<comment type="caution">
    <text evidence="1">The sequence shown here is derived from an EMBL/GenBank/DDBJ whole genome shotgun (WGS) entry which is preliminary data.</text>
</comment>
<protein>
    <submittedName>
        <fullName evidence="1">Uncharacterized protein</fullName>
    </submittedName>
</protein>
<evidence type="ECO:0000313" key="2">
    <source>
        <dbReference type="Proteomes" id="UP000450012"/>
    </source>
</evidence>
<name>A0A7X4GP71_9BURK</name>
<keyword evidence="2" id="KW-1185">Reference proteome</keyword>
<dbReference type="AlphaFoldDB" id="A0A7X4GP71"/>
<evidence type="ECO:0000313" key="1">
    <source>
        <dbReference type="EMBL" id="MYM67076.1"/>
    </source>
</evidence>
<dbReference type="EMBL" id="WWCK01000003">
    <property type="protein sequence ID" value="MYM67076.1"/>
    <property type="molecule type" value="Genomic_DNA"/>
</dbReference>
<dbReference type="Proteomes" id="UP000450012">
    <property type="component" value="Unassembled WGS sequence"/>
</dbReference>
<organism evidence="1 2">
    <name type="scientific">Duganella rivi</name>
    <dbReference type="NCBI Taxonomy" id="2666083"/>
    <lineage>
        <taxon>Bacteria</taxon>
        <taxon>Pseudomonadati</taxon>
        <taxon>Pseudomonadota</taxon>
        <taxon>Betaproteobacteria</taxon>
        <taxon>Burkholderiales</taxon>
        <taxon>Oxalobacteraceae</taxon>
        <taxon>Telluria group</taxon>
        <taxon>Duganella</taxon>
    </lineage>
</organism>
<accession>A0A7X4GP71</accession>
<gene>
    <name evidence="1" type="ORF">GTP45_09570</name>
</gene>